<reference evidence="2 3" key="1">
    <citation type="journal article" date="2024" name="J Genomics">
        <title>Draft genome sequencing and assembly of Favolaschia claudopus CIRM-BRFM 2984 isolated from oak limbs.</title>
        <authorList>
            <person name="Navarro D."/>
            <person name="Drula E."/>
            <person name="Chaduli D."/>
            <person name="Cazenave R."/>
            <person name="Ahrendt S."/>
            <person name="Wang J."/>
            <person name="Lipzen A."/>
            <person name="Daum C."/>
            <person name="Barry K."/>
            <person name="Grigoriev I.V."/>
            <person name="Favel A."/>
            <person name="Rosso M.N."/>
            <person name="Martin F."/>
        </authorList>
    </citation>
    <scope>NUCLEOTIDE SEQUENCE [LARGE SCALE GENOMIC DNA]</scope>
    <source>
        <strain evidence="2 3">CIRM-BRFM 2984</strain>
    </source>
</reference>
<gene>
    <name evidence="2" type="ORF">R3P38DRAFT_3440423</name>
</gene>
<feature type="compositionally biased region" description="Polar residues" evidence="1">
    <location>
        <begin position="101"/>
        <end position="119"/>
    </location>
</feature>
<accession>A0AAW0CWF6</accession>
<protein>
    <submittedName>
        <fullName evidence="2">Uncharacterized protein</fullName>
    </submittedName>
</protein>
<dbReference type="AlphaFoldDB" id="A0AAW0CWF6"/>
<keyword evidence="3" id="KW-1185">Reference proteome</keyword>
<feature type="compositionally biased region" description="Basic and acidic residues" evidence="1">
    <location>
        <begin position="35"/>
        <end position="45"/>
    </location>
</feature>
<feature type="region of interest" description="Disordered" evidence="1">
    <location>
        <begin position="177"/>
        <end position="212"/>
    </location>
</feature>
<proteinExistence type="predicted"/>
<feature type="compositionally biased region" description="Gly residues" evidence="1">
    <location>
        <begin position="139"/>
        <end position="151"/>
    </location>
</feature>
<dbReference type="Proteomes" id="UP001362999">
    <property type="component" value="Unassembled WGS sequence"/>
</dbReference>
<dbReference type="EMBL" id="JAWWNJ010000012">
    <property type="protein sequence ID" value="KAK7043425.1"/>
    <property type="molecule type" value="Genomic_DNA"/>
</dbReference>
<feature type="compositionally biased region" description="Basic and acidic residues" evidence="1">
    <location>
        <begin position="59"/>
        <end position="74"/>
    </location>
</feature>
<organism evidence="2 3">
    <name type="scientific">Favolaschia claudopus</name>
    <dbReference type="NCBI Taxonomy" id="2862362"/>
    <lineage>
        <taxon>Eukaryota</taxon>
        <taxon>Fungi</taxon>
        <taxon>Dikarya</taxon>
        <taxon>Basidiomycota</taxon>
        <taxon>Agaricomycotina</taxon>
        <taxon>Agaricomycetes</taxon>
        <taxon>Agaricomycetidae</taxon>
        <taxon>Agaricales</taxon>
        <taxon>Marasmiineae</taxon>
        <taxon>Mycenaceae</taxon>
        <taxon>Favolaschia</taxon>
    </lineage>
</organism>
<comment type="caution">
    <text evidence="2">The sequence shown here is derived from an EMBL/GenBank/DDBJ whole genome shotgun (WGS) entry which is preliminary data.</text>
</comment>
<evidence type="ECO:0000256" key="1">
    <source>
        <dbReference type="SAM" id="MobiDB-lite"/>
    </source>
</evidence>
<name>A0AAW0CWF6_9AGAR</name>
<sequence length="212" mass="23260">MRIYGAIEGGRRGGGKGARKLLKAVEGVMVLCKGTEEGRKGERGSRVGSQCQKTVPTTMKERSASRTRATETTRSHPRRRNEKQKEKETEKIIPLQHRPRTTQPTLATPNHSKPCSSYISRGRLGRNSAPMAARSHSHGVGGGREGGVGGTGEEEQQRRRELHFAGKWEVWTNARERRESGGVVQSPRPTPATDAILKSPNSKAKITHGQEP</sequence>
<feature type="region of interest" description="Disordered" evidence="1">
    <location>
        <begin position="35"/>
        <end position="159"/>
    </location>
</feature>
<evidence type="ECO:0000313" key="2">
    <source>
        <dbReference type="EMBL" id="KAK7043425.1"/>
    </source>
</evidence>
<evidence type="ECO:0000313" key="3">
    <source>
        <dbReference type="Proteomes" id="UP001362999"/>
    </source>
</evidence>